<dbReference type="InterPro" id="IPR003439">
    <property type="entry name" value="ABC_transporter-like_ATP-bd"/>
</dbReference>
<dbReference type="SUPFAM" id="SSF52540">
    <property type="entry name" value="P-loop containing nucleoside triphosphate hydrolases"/>
    <property type="match status" value="1"/>
</dbReference>
<dbReference type="PANTHER" id="PTHR24221:SF654">
    <property type="entry name" value="ATP-BINDING CASSETTE SUB-FAMILY B MEMBER 6"/>
    <property type="match status" value="1"/>
</dbReference>
<evidence type="ECO:0000256" key="2">
    <source>
        <dbReference type="ARBA" id="ARBA00022692"/>
    </source>
</evidence>
<reference evidence="11 12" key="1">
    <citation type="submission" date="2019-10" db="EMBL/GenBank/DDBJ databases">
        <title>A novel species.</title>
        <authorList>
            <person name="Gao J."/>
        </authorList>
    </citation>
    <scope>NUCLEOTIDE SEQUENCE [LARGE SCALE GENOMIC DNA]</scope>
    <source>
        <strain evidence="11 12">QMT-28</strain>
    </source>
</reference>
<dbReference type="Proteomes" id="UP000326179">
    <property type="component" value="Chromosome"/>
</dbReference>
<evidence type="ECO:0000256" key="1">
    <source>
        <dbReference type="ARBA" id="ARBA00004651"/>
    </source>
</evidence>
<keyword evidence="6 8" id="KW-0472">Membrane</keyword>
<evidence type="ECO:0000256" key="6">
    <source>
        <dbReference type="ARBA" id="ARBA00023136"/>
    </source>
</evidence>
<keyword evidence="4 11" id="KW-0067">ATP-binding</keyword>
<dbReference type="GO" id="GO:0034040">
    <property type="term" value="F:ATPase-coupled lipid transmembrane transporter activity"/>
    <property type="evidence" value="ECO:0007669"/>
    <property type="project" value="TreeGrafter"/>
</dbReference>
<protein>
    <submittedName>
        <fullName evidence="11">ATP-binding cassette domain-containing protein</fullName>
    </submittedName>
</protein>
<feature type="transmembrane region" description="Helical" evidence="8">
    <location>
        <begin position="154"/>
        <end position="175"/>
    </location>
</feature>
<dbReference type="GO" id="GO:0005886">
    <property type="term" value="C:plasma membrane"/>
    <property type="evidence" value="ECO:0007669"/>
    <property type="project" value="UniProtKB-SubCell"/>
</dbReference>
<dbReference type="EMBL" id="CP045643">
    <property type="protein sequence ID" value="QFZ79130.1"/>
    <property type="molecule type" value="Genomic_DNA"/>
</dbReference>
<dbReference type="PANTHER" id="PTHR24221">
    <property type="entry name" value="ATP-BINDING CASSETTE SUB-FAMILY B"/>
    <property type="match status" value="1"/>
</dbReference>
<organism evidence="11 12">
    <name type="scientific">Streptomyces fagopyri</name>
    <dbReference type="NCBI Taxonomy" id="2662397"/>
    <lineage>
        <taxon>Bacteria</taxon>
        <taxon>Bacillati</taxon>
        <taxon>Actinomycetota</taxon>
        <taxon>Actinomycetes</taxon>
        <taxon>Kitasatosporales</taxon>
        <taxon>Streptomycetaceae</taxon>
        <taxon>Streptomyces</taxon>
    </lineage>
</organism>
<dbReference type="AlphaFoldDB" id="A0A5Q0LQ12"/>
<dbReference type="CDD" id="cd03228">
    <property type="entry name" value="ABCC_MRP_Like"/>
    <property type="match status" value="1"/>
</dbReference>
<evidence type="ECO:0000256" key="4">
    <source>
        <dbReference type="ARBA" id="ARBA00022840"/>
    </source>
</evidence>
<sequence>MAREAAATAVGPVPRRPARAAVEVLRSAWVESRPAVVRLLAWTLLSALPALVSGKAMALAVDRGFLDHRPGQAACWLAVFAVAALIGAWATRQTYPQLAHVVEPVRDRLVRRLVSGLLHRGVAARGRPDASTATAVAQLTRQVEAVRDSMAGQLLVVSHFALTAVAVLGGTAMLAPAATPLIAVPLVLALAGFAATTPVTMRRQRRAFAADETLARLCADTLTALRDIVTCGARGPAERELLAAVTASVRANRALAVTAAVRRLLVALGAHLPLLLVVLAAPALVRRGLTPGEVMGVLAYLTGTLEPALRLLVQGVGSSWLRLAVAAERLAAASQPPPASAGAEVPRVVEGGAVQGEADGSRNGEEDSAPRAEENGVRPGEADDARHVSGDGTRSPDTVVPAKRRPGSVTSPKRRPDPAPDGGHGHRQADGSVRLRDVSYSYGAAAEPVFDALDLTLHDGEHLAVVGPSGVGKSTLADVLAGDVPPDRGDVVLGGTAAGRLGPEELARVRVLLPQDAYVFAGELRENLRWLHPGASERAVMSAVRALGATPLVERLGGLEATVDPAALSAGERQILALVRAHLSPVRLVILDEATRHLDARSELHVEEAFRVRPGTVVTITHRPGPARGADRVLFLDGERALVGTHSELLSTAPGYRALVGGHGADLDPTD</sequence>
<dbReference type="InterPro" id="IPR011527">
    <property type="entry name" value="ABC1_TM_dom"/>
</dbReference>
<keyword evidence="12" id="KW-1185">Reference proteome</keyword>
<evidence type="ECO:0000313" key="11">
    <source>
        <dbReference type="EMBL" id="QFZ79130.1"/>
    </source>
</evidence>
<keyword evidence="5 8" id="KW-1133">Transmembrane helix</keyword>
<dbReference type="PROSITE" id="PS50893">
    <property type="entry name" value="ABC_TRANSPORTER_2"/>
    <property type="match status" value="1"/>
</dbReference>
<dbReference type="SUPFAM" id="SSF90123">
    <property type="entry name" value="ABC transporter transmembrane region"/>
    <property type="match status" value="1"/>
</dbReference>
<feature type="compositionally biased region" description="Basic and acidic residues" evidence="7">
    <location>
        <begin position="359"/>
        <end position="389"/>
    </location>
</feature>
<dbReference type="InterPro" id="IPR027417">
    <property type="entry name" value="P-loop_NTPase"/>
</dbReference>
<dbReference type="GO" id="GO:0005524">
    <property type="term" value="F:ATP binding"/>
    <property type="evidence" value="ECO:0007669"/>
    <property type="project" value="UniProtKB-KW"/>
</dbReference>
<feature type="transmembrane region" description="Helical" evidence="8">
    <location>
        <begin position="264"/>
        <end position="285"/>
    </location>
</feature>
<evidence type="ECO:0000259" key="9">
    <source>
        <dbReference type="PROSITE" id="PS50893"/>
    </source>
</evidence>
<feature type="transmembrane region" description="Helical" evidence="8">
    <location>
        <begin position="181"/>
        <end position="199"/>
    </location>
</feature>
<feature type="transmembrane region" description="Helical" evidence="8">
    <location>
        <begin position="39"/>
        <end position="59"/>
    </location>
</feature>
<feature type="domain" description="ABC transmembrane type-1" evidence="10">
    <location>
        <begin position="39"/>
        <end position="311"/>
    </location>
</feature>
<evidence type="ECO:0000256" key="8">
    <source>
        <dbReference type="SAM" id="Phobius"/>
    </source>
</evidence>
<dbReference type="GO" id="GO:0140359">
    <property type="term" value="F:ABC-type transporter activity"/>
    <property type="evidence" value="ECO:0007669"/>
    <property type="project" value="InterPro"/>
</dbReference>
<accession>A0A5Q0LQ12</accession>
<name>A0A5Q0LQ12_9ACTN</name>
<feature type="transmembrane region" description="Helical" evidence="8">
    <location>
        <begin position="71"/>
        <end position="90"/>
    </location>
</feature>
<evidence type="ECO:0000256" key="7">
    <source>
        <dbReference type="SAM" id="MobiDB-lite"/>
    </source>
</evidence>
<gene>
    <name evidence="11" type="ORF">GFH48_36610</name>
</gene>
<dbReference type="KEGG" id="sfy:GFH48_36610"/>
<proteinExistence type="predicted"/>
<feature type="compositionally biased region" description="Basic and acidic residues" evidence="7">
    <location>
        <begin position="414"/>
        <end position="434"/>
    </location>
</feature>
<dbReference type="Gene3D" id="3.40.50.300">
    <property type="entry name" value="P-loop containing nucleotide triphosphate hydrolases"/>
    <property type="match status" value="1"/>
</dbReference>
<evidence type="ECO:0000256" key="3">
    <source>
        <dbReference type="ARBA" id="ARBA00022741"/>
    </source>
</evidence>
<dbReference type="Gene3D" id="1.20.1560.10">
    <property type="entry name" value="ABC transporter type 1, transmembrane domain"/>
    <property type="match status" value="1"/>
</dbReference>
<feature type="domain" description="ABC transporter" evidence="9">
    <location>
        <begin position="433"/>
        <end position="662"/>
    </location>
</feature>
<keyword evidence="3" id="KW-0547">Nucleotide-binding</keyword>
<dbReference type="InterPro" id="IPR003593">
    <property type="entry name" value="AAA+_ATPase"/>
</dbReference>
<dbReference type="SMART" id="SM00382">
    <property type="entry name" value="AAA"/>
    <property type="match status" value="1"/>
</dbReference>
<dbReference type="PROSITE" id="PS50929">
    <property type="entry name" value="ABC_TM1F"/>
    <property type="match status" value="1"/>
</dbReference>
<dbReference type="InterPro" id="IPR036640">
    <property type="entry name" value="ABC1_TM_sf"/>
</dbReference>
<feature type="region of interest" description="Disordered" evidence="7">
    <location>
        <begin position="355"/>
        <end position="434"/>
    </location>
</feature>
<evidence type="ECO:0000259" key="10">
    <source>
        <dbReference type="PROSITE" id="PS50929"/>
    </source>
</evidence>
<dbReference type="GO" id="GO:0016887">
    <property type="term" value="F:ATP hydrolysis activity"/>
    <property type="evidence" value="ECO:0007669"/>
    <property type="project" value="InterPro"/>
</dbReference>
<evidence type="ECO:0000256" key="5">
    <source>
        <dbReference type="ARBA" id="ARBA00022989"/>
    </source>
</evidence>
<keyword evidence="2 8" id="KW-0812">Transmembrane</keyword>
<dbReference type="InterPro" id="IPR039421">
    <property type="entry name" value="Type_1_exporter"/>
</dbReference>
<comment type="subcellular location">
    <subcellularLocation>
        <location evidence="1">Cell membrane</location>
        <topology evidence="1">Multi-pass membrane protein</topology>
    </subcellularLocation>
</comment>
<dbReference type="Pfam" id="PF00005">
    <property type="entry name" value="ABC_tran"/>
    <property type="match status" value="1"/>
</dbReference>
<evidence type="ECO:0000313" key="12">
    <source>
        <dbReference type="Proteomes" id="UP000326179"/>
    </source>
</evidence>